<keyword evidence="4" id="KW-1185">Reference proteome</keyword>
<gene>
    <name evidence="3" type="ORF">GO986_06505</name>
</gene>
<dbReference type="Proteomes" id="UP000483286">
    <property type="component" value="Unassembled WGS sequence"/>
</dbReference>
<dbReference type="SMART" id="SM00060">
    <property type="entry name" value="FN3"/>
    <property type="match status" value="1"/>
</dbReference>
<name>A0A7C9HQS1_9DEIO</name>
<dbReference type="Gene3D" id="3.20.20.80">
    <property type="entry name" value="Glycosidases"/>
    <property type="match status" value="1"/>
</dbReference>
<reference evidence="3 4" key="1">
    <citation type="submission" date="2019-12" db="EMBL/GenBank/DDBJ databases">
        <title>Deinococcus sp. HMF7620 Genome sequencing and assembly.</title>
        <authorList>
            <person name="Kang H."/>
            <person name="Kim H."/>
            <person name="Joh K."/>
        </authorList>
    </citation>
    <scope>NUCLEOTIDE SEQUENCE [LARGE SCALE GENOMIC DNA]</scope>
    <source>
        <strain evidence="3 4">HMF7620</strain>
    </source>
</reference>
<dbReference type="InterPro" id="IPR013783">
    <property type="entry name" value="Ig-like_fold"/>
</dbReference>
<protein>
    <recommendedName>
        <fullName evidence="2">Fibronectin type-III domain-containing protein</fullName>
    </recommendedName>
</protein>
<dbReference type="SUPFAM" id="SSF49265">
    <property type="entry name" value="Fibronectin type III"/>
    <property type="match status" value="1"/>
</dbReference>
<sequence length="420" mass="44141">MYPGAAWVDWIGLSVFNHELCLPIYNRYVANNGTSIVNNTIYNGEVGRSYDTAAKQCINYVRASNGSAVKANFDLDANVLAMMKFAKDNGKPMILSETAPMNFAAGQQASGAESESDMTLWVNRLFRLVSYNGPLPEYLGVAGNVDLSGVVKAVVYMNTDLRYGWDGYYGQTYSVTDTDNSQGGFRYDEDWYNNAQLDKYTQTRTAFCTGLTNTGFGTRCGGGGGGDTAAPTTPGTLSSPAKTSSSVSLTWGASTDNVGVARYEVLRSGTVVGTPTGTSFTVTGLAPSTAYSFQVRAVDAAGNGSGLTTPLSVTTSAGSSTVNIPGTVTTSAGSIASGTTRSFEVNATQNAKYKFLVTSNSSQNSQLVTVAFNGESVQQAISAGQTITVYFQAVTSGPKTLSLRADSSAVSLGRVEGQTW</sequence>
<organism evidence="3 4">
    <name type="scientific">Deinococcus arboris</name>
    <dbReference type="NCBI Taxonomy" id="2682977"/>
    <lineage>
        <taxon>Bacteria</taxon>
        <taxon>Thermotogati</taxon>
        <taxon>Deinococcota</taxon>
        <taxon>Deinococci</taxon>
        <taxon>Deinococcales</taxon>
        <taxon>Deinococcaceae</taxon>
        <taxon>Deinococcus</taxon>
    </lineage>
</organism>
<accession>A0A7C9HQS1</accession>
<proteinExistence type="predicted"/>
<comment type="caution">
    <text evidence="3">The sequence shown here is derived from an EMBL/GenBank/DDBJ whole genome shotgun (WGS) entry which is preliminary data.</text>
</comment>
<evidence type="ECO:0000259" key="2">
    <source>
        <dbReference type="PROSITE" id="PS50853"/>
    </source>
</evidence>
<evidence type="ECO:0000313" key="3">
    <source>
        <dbReference type="EMBL" id="MVN86414.1"/>
    </source>
</evidence>
<evidence type="ECO:0000313" key="4">
    <source>
        <dbReference type="Proteomes" id="UP000483286"/>
    </source>
</evidence>
<dbReference type="CDD" id="cd00063">
    <property type="entry name" value="FN3"/>
    <property type="match status" value="1"/>
</dbReference>
<feature type="domain" description="Fibronectin type-III" evidence="2">
    <location>
        <begin position="233"/>
        <end position="318"/>
    </location>
</feature>
<dbReference type="Gene3D" id="2.60.40.10">
    <property type="entry name" value="Immunoglobulins"/>
    <property type="match status" value="1"/>
</dbReference>
<feature type="region of interest" description="Disordered" evidence="1">
    <location>
        <begin position="225"/>
        <end position="245"/>
    </location>
</feature>
<dbReference type="PROSITE" id="PS50853">
    <property type="entry name" value="FN3"/>
    <property type="match status" value="1"/>
</dbReference>
<dbReference type="InterPro" id="IPR003961">
    <property type="entry name" value="FN3_dom"/>
</dbReference>
<dbReference type="EMBL" id="WQLB01000006">
    <property type="protein sequence ID" value="MVN86414.1"/>
    <property type="molecule type" value="Genomic_DNA"/>
</dbReference>
<dbReference type="AlphaFoldDB" id="A0A7C9HQS1"/>
<evidence type="ECO:0000256" key="1">
    <source>
        <dbReference type="SAM" id="MobiDB-lite"/>
    </source>
</evidence>
<dbReference type="Pfam" id="PF00041">
    <property type="entry name" value="fn3"/>
    <property type="match status" value="1"/>
</dbReference>
<dbReference type="InterPro" id="IPR036116">
    <property type="entry name" value="FN3_sf"/>
</dbReference>